<keyword evidence="2 6" id="KW-0489">Methyltransferase</keyword>
<keyword evidence="3" id="KW-0808">Transferase</keyword>
<dbReference type="CDD" id="cd02440">
    <property type="entry name" value="AdoMet_MTases"/>
    <property type="match status" value="1"/>
</dbReference>
<dbReference type="PIRSF" id="PIRSF003085">
    <property type="entry name" value="CMAS"/>
    <property type="match status" value="1"/>
</dbReference>
<dbReference type="Pfam" id="PF02353">
    <property type="entry name" value="CMAS"/>
    <property type="match status" value="1"/>
</dbReference>
<dbReference type="InterPro" id="IPR029063">
    <property type="entry name" value="SAM-dependent_MTases_sf"/>
</dbReference>
<evidence type="ECO:0000313" key="6">
    <source>
        <dbReference type="EMBL" id="MDV2476539.1"/>
    </source>
</evidence>
<evidence type="ECO:0000256" key="3">
    <source>
        <dbReference type="ARBA" id="ARBA00022679"/>
    </source>
</evidence>
<reference evidence="6 7" key="1">
    <citation type="submission" date="2019-10" db="EMBL/GenBank/DDBJ databases">
        <title>Draft Genome Assembly of Rhodococcus zopfii DSM44189.</title>
        <authorList>
            <person name="Sutton J.M."/>
            <person name="Akob D.M."/>
            <person name="Bushman T.J."/>
        </authorList>
    </citation>
    <scope>NUCLEOTIDE SEQUENCE [LARGE SCALE GENOMIC DNA]</scope>
    <source>
        <strain evidence="6 7">DSM 44189</strain>
    </source>
</reference>
<dbReference type="PANTHER" id="PTHR43667">
    <property type="entry name" value="CYCLOPROPANE-FATTY-ACYL-PHOSPHOLIPID SYNTHASE"/>
    <property type="match status" value="1"/>
</dbReference>
<protein>
    <submittedName>
        <fullName evidence="6">Class I SAM-dependent methyltransferase</fullName>
    </submittedName>
</protein>
<dbReference type="InterPro" id="IPR003333">
    <property type="entry name" value="CMAS"/>
</dbReference>
<dbReference type="InterPro" id="IPR050723">
    <property type="entry name" value="CFA/CMAS"/>
</dbReference>
<accession>A0ABU3WSF7</accession>
<evidence type="ECO:0000256" key="2">
    <source>
        <dbReference type="ARBA" id="ARBA00022603"/>
    </source>
</evidence>
<dbReference type="PANTHER" id="PTHR43667:SF1">
    <property type="entry name" value="CYCLOPROPANE-FATTY-ACYL-PHOSPHOLIPID SYNTHASE"/>
    <property type="match status" value="1"/>
</dbReference>
<evidence type="ECO:0000256" key="5">
    <source>
        <dbReference type="ARBA" id="ARBA00023098"/>
    </source>
</evidence>
<keyword evidence="4" id="KW-0949">S-adenosyl-L-methionine</keyword>
<dbReference type="SUPFAM" id="SSF53335">
    <property type="entry name" value="S-adenosyl-L-methionine-dependent methyltransferases"/>
    <property type="match status" value="1"/>
</dbReference>
<dbReference type="GO" id="GO:0032259">
    <property type="term" value="P:methylation"/>
    <property type="evidence" value="ECO:0007669"/>
    <property type="project" value="UniProtKB-KW"/>
</dbReference>
<keyword evidence="5" id="KW-0443">Lipid metabolism</keyword>
<gene>
    <name evidence="6" type="ORF">F8M49_16610</name>
</gene>
<proteinExistence type="inferred from homology"/>
<evidence type="ECO:0000313" key="7">
    <source>
        <dbReference type="Proteomes" id="UP001275440"/>
    </source>
</evidence>
<dbReference type="Gene3D" id="3.40.50.150">
    <property type="entry name" value="Vaccinia Virus protein VP39"/>
    <property type="match status" value="1"/>
</dbReference>
<keyword evidence="7" id="KW-1185">Reference proteome</keyword>
<evidence type="ECO:0000256" key="4">
    <source>
        <dbReference type="ARBA" id="ARBA00022691"/>
    </source>
</evidence>
<comment type="similarity">
    <text evidence="1">Belongs to the CFA/CMAS family.</text>
</comment>
<dbReference type="GO" id="GO:0008168">
    <property type="term" value="F:methyltransferase activity"/>
    <property type="evidence" value="ECO:0007669"/>
    <property type="project" value="UniProtKB-KW"/>
</dbReference>
<dbReference type="EMBL" id="WBMO01000001">
    <property type="protein sequence ID" value="MDV2476539.1"/>
    <property type="molecule type" value="Genomic_DNA"/>
</dbReference>
<evidence type="ECO:0000256" key="1">
    <source>
        <dbReference type="ARBA" id="ARBA00010815"/>
    </source>
</evidence>
<sequence length="434" mass="47734">MQSAAPRLLSAFEALIGVELPVRVRCWDGSEAGPPDAAARVVLHRRRALRRMLWAPDELGLTRAYISGDLDVDDLFALLGIPEVMARIGDHRLAGVRPRTLARAATAIVRLGAVGPPPRPPAVEIRRRRGILHSRSRDSVSVSHHYDVGNDFYRLLLGPTMVYSCGYWTDEDSCLGAAQDAKCDLVCRKLGLEPGMRLLDIGCGWGSLALHAARDYGVDVVGVTISREQRDLATKRVAEAGLSDRIEIRLQDYRDIDDGPFDAVASVGMAEHVGLVNLPRYAAGVHALLRPGGRLLNHAIARVRSLPDTPGRAPSFIDRYIFPDGEVLPLSKTIDAFERAGLEVRDDESLREHYALTLRAWVSNLLGSWDDAVRTVGEERARTWLLYLTASALGFEAPNRLTIHQVLAVRPHADGRSGLPRTRNRWLGSTRAAT</sequence>
<name>A0ABU3WSF7_9NOCA</name>
<organism evidence="6 7">
    <name type="scientific">Rhodococcus zopfii</name>
    <dbReference type="NCBI Taxonomy" id="43772"/>
    <lineage>
        <taxon>Bacteria</taxon>
        <taxon>Bacillati</taxon>
        <taxon>Actinomycetota</taxon>
        <taxon>Actinomycetes</taxon>
        <taxon>Mycobacteriales</taxon>
        <taxon>Nocardiaceae</taxon>
        <taxon>Rhodococcus</taxon>
    </lineage>
</organism>
<dbReference type="Proteomes" id="UP001275440">
    <property type="component" value="Unassembled WGS sequence"/>
</dbReference>
<comment type="caution">
    <text evidence="6">The sequence shown here is derived from an EMBL/GenBank/DDBJ whole genome shotgun (WGS) entry which is preliminary data.</text>
</comment>